<dbReference type="AlphaFoldDB" id="A0A504YA11"/>
<evidence type="ECO:0000256" key="1">
    <source>
        <dbReference type="SAM" id="MobiDB-lite"/>
    </source>
</evidence>
<sequence>MVVECYSEFTIQEPANGELTIETFTKDYEYQPVPQGTEFTYSGGHGLPPLQYRWERKKAAPYPHDSSTEDLASLLPGNEGGWDGPKQPFSDSPTNSLEIHGARLRVPENSKYRGMTYAYTCIGSNEVQGRVHEIRKSIIFSVMICPTKRVKMDLSILLSRHLMSSCEISGAPDPDIQFYGYYFLTFIRQLILGLPYGRRFTRFNILMDDIFDSHDQLDPQIKSIWFEENLSRSELVKRLYSRKVKPVTLDSGCDAWTVPLQSIVRALMKKRPAKTKRRHLILLALDKFVNVDNLDEVKRDVRILETRGVELFCR</sequence>
<name>A0A504YA11_FASGI</name>
<organism evidence="2 3">
    <name type="scientific">Fasciola gigantica</name>
    <name type="common">Giant liver fluke</name>
    <dbReference type="NCBI Taxonomy" id="46835"/>
    <lineage>
        <taxon>Eukaryota</taxon>
        <taxon>Metazoa</taxon>
        <taxon>Spiralia</taxon>
        <taxon>Lophotrochozoa</taxon>
        <taxon>Platyhelminthes</taxon>
        <taxon>Trematoda</taxon>
        <taxon>Digenea</taxon>
        <taxon>Plagiorchiida</taxon>
        <taxon>Echinostomata</taxon>
        <taxon>Echinostomatoidea</taxon>
        <taxon>Fasciolidae</taxon>
        <taxon>Fasciola</taxon>
    </lineage>
</organism>
<keyword evidence="2" id="KW-0418">Kinase</keyword>
<keyword evidence="2" id="KW-0808">Transferase</keyword>
<dbReference type="Proteomes" id="UP000316759">
    <property type="component" value="Unassembled WGS sequence"/>
</dbReference>
<proteinExistence type="predicted"/>
<dbReference type="EMBL" id="SUNJ01013768">
    <property type="protein sequence ID" value="TPP57025.1"/>
    <property type="molecule type" value="Genomic_DNA"/>
</dbReference>
<dbReference type="OrthoDB" id="6269336at2759"/>
<gene>
    <name evidence="2" type="ORF">FGIG_08422</name>
</gene>
<evidence type="ECO:0000313" key="3">
    <source>
        <dbReference type="Proteomes" id="UP000316759"/>
    </source>
</evidence>
<accession>A0A504YA11</accession>
<evidence type="ECO:0000313" key="2">
    <source>
        <dbReference type="EMBL" id="TPP57025.1"/>
    </source>
</evidence>
<protein>
    <submittedName>
        <fullName evidence="2">Cyclin-dependent kinase</fullName>
    </submittedName>
</protein>
<comment type="caution">
    <text evidence="2">The sequence shown here is derived from an EMBL/GenBank/DDBJ whole genome shotgun (WGS) entry which is preliminary data.</text>
</comment>
<keyword evidence="3" id="KW-1185">Reference proteome</keyword>
<dbReference type="GO" id="GO:0016301">
    <property type="term" value="F:kinase activity"/>
    <property type="evidence" value="ECO:0007669"/>
    <property type="project" value="UniProtKB-KW"/>
</dbReference>
<reference evidence="2 3" key="1">
    <citation type="submission" date="2019-04" db="EMBL/GenBank/DDBJ databases">
        <title>Annotation for the trematode Fasciola gigantica.</title>
        <authorList>
            <person name="Choi Y.-J."/>
        </authorList>
    </citation>
    <scope>NUCLEOTIDE SEQUENCE [LARGE SCALE GENOMIC DNA]</scope>
    <source>
        <strain evidence="2">Uganda_cow_1</strain>
    </source>
</reference>
<feature type="region of interest" description="Disordered" evidence="1">
    <location>
        <begin position="61"/>
        <end position="93"/>
    </location>
</feature>